<feature type="compositionally biased region" description="Basic and acidic residues" evidence="1">
    <location>
        <begin position="56"/>
        <end position="73"/>
    </location>
</feature>
<proteinExistence type="predicted"/>
<feature type="compositionally biased region" description="Basic and acidic residues" evidence="1">
    <location>
        <begin position="487"/>
        <end position="503"/>
    </location>
</feature>
<feature type="compositionally biased region" description="Basic and acidic residues" evidence="1">
    <location>
        <begin position="637"/>
        <end position="648"/>
    </location>
</feature>
<feature type="compositionally biased region" description="Low complexity" evidence="1">
    <location>
        <begin position="624"/>
        <end position="636"/>
    </location>
</feature>
<feature type="region of interest" description="Disordered" evidence="1">
    <location>
        <begin position="556"/>
        <end position="648"/>
    </location>
</feature>
<gene>
    <name evidence="2" type="ORF">CFIMG_007447RA00001</name>
</gene>
<dbReference type="OrthoDB" id="5296at2759"/>
<keyword evidence="3" id="KW-1185">Reference proteome</keyword>
<feature type="compositionally biased region" description="Low complexity" evidence="1">
    <location>
        <begin position="1"/>
        <end position="17"/>
    </location>
</feature>
<feature type="compositionally biased region" description="Polar residues" evidence="1">
    <location>
        <begin position="441"/>
        <end position="462"/>
    </location>
</feature>
<name>A0A2C5WWY6_9PEZI</name>
<feature type="region of interest" description="Disordered" evidence="1">
    <location>
        <begin position="366"/>
        <end position="544"/>
    </location>
</feature>
<dbReference type="AlphaFoldDB" id="A0A2C5WWY6"/>
<feature type="compositionally biased region" description="Polar residues" evidence="1">
    <location>
        <begin position="39"/>
        <end position="50"/>
    </location>
</feature>
<evidence type="ECO:0000313" key="2">
    <source>
        <dbReference type="EMBL" id="PHH50303.1"/>
    </source>
</evidence>
<feature type="compositionally biased region" description="Basic and acidic residues" evidence="1">
    <location>
        <begin position="382"/>
        <end position="391"/>
    </location>
</feature>
<feature type="region of interest" description="Disordered" evidence="1">
    <location>
        <begin position="1"/>
        <end position="159"/>
    </location>
</feature>
<sequence>MHSSSPSNHRPSSPPSHLDTSNNHYSSAYSSAYSYSYSGSRQQPANSRSPSPHRRGRDEDRSRAYGRHRESSGPDHYSYSYSSAQGRSSRENEKFRLQERDPSPTPPPPPPRTSQPKTFPVSYNTTRKSAIPPPPPPSCEDEDVSLAREHDSPIVSQDPEIYGICRGELQQDALMIENEDHVPKFMPDVIVQQHESPSLKTEAGRQHNPNLFESTKAFVLLSDPGSSPPQSEQKANLDAFRESHSKTPNRDQQSYTSPSSRPVIIEKDGRNKEPDEGRTSHDDEDCDWGRNFERDRRRYSSSYSLHGKSSRLDLRSDLKNDCNESTTNTFSTSYSNSHSSHNLQPTASSSGVSSAASYKDYDYNYDRHKKHRSPSANAHGSGRQDYREEYRSPSAKPANEYTTPSGSKLFGPKPEPGRSSDRTPEVLRYKADYSLPPEIHTNVSGTNRSSYSYNSTKGSPVRNSVRDHESDFTPPAPPVSIPVRPKSASDRRRASVIIHEEMPRVSGPRNSEPHIRTGSRAGYGSSAGLASSPMSPPHSSREHPLQIPTAHFARDHLGSIGSDSRATNAPYPEDEDLPDVMARSGSAHLGDGTRSRSRGTRSKYPSPSPSPYSVPGATGPAGPRSLQQSASLSSSLRRAEPTLVHETDNAPARSLDIIPLNSSVGAWRRYLEEPTRYGLPSIPVCHFSPSQPRELRDVAFMTLRDVPDFDICVPCYKAVFASGPYKNQFVESVKPAYAGSSRCCDFGAVPWFQLGWIMALKRREARIGDIYERIMKHVLEKTPSCSSPGNLLYMYTLRNQWANETNILPDFAICPRCMEGVFALLPNVFQSQLCVQVKPTDDQECALRHSLGNISSRFTNIFNCIEVCSDRGTISSHGPDGRKLVEDLRQLVGFAECSGSNSPRYNEDWYVIADLADLTMCGDCYHTYIKPLKHSELGKRLVADKHHRAFGTCELNSSRMKSMLSVALQTRDFAALRRDIYASRRPEY</sequence>
<feature type="compositionally biased region" description="Basic and acidic residues" evidence="1">
    <location>
        <begin position="264"/>
        <end position="298"/>
    </location>
</feature>
<evidence type="ECO:0000313" key="3">
    <source>
        <dbReference type="Proteomes" id="UP000222788"/>
    </source>
</evidence>
<comment type="caution">
    <text evidence="2">The sequence shown here is derived from an EMBL/GenBank/DDBJ whole genome shotgun (WGS) entry which is preliminary data.</text>
</comment>
<dbReference type="EMBL" id="APWK03000136">
    <property type="protein sequence ID" value="PHH50303.1"/>
    <property type="molecule type" value="Genomic_DNA"/>
</dbReference>
<feature type="compositionally biased region" description="Polar residues" evidence="1">
    <location>
        <begin position="224"/>
        <end position="234"/>
    </location>
</feature>
<feature type="compositionally biased region" description="Low complexity" evidence="1">
    <location>
        <begin position="25"/>
        <end position="38"/>
    </location>
</feature>
<reference evidence="2 3" key="2">
    <citation type="journal article" date="2013" name="IMA Fungus">
        <title>IMA Genome-F 1: Ceratocystis fimbriata: Draft nuclear genome sequence for the plant pathogen, Ceratocystis fimbriata.</title>
        <authorList>
            <person name="Wilken P.M."/>
            <person name="Steenkamp E.T."/>
            <person name="Wingfield M.J."/>
            <person name="de Beer Z.W."/>
            <person name="Wingfield B.D."/>
        </authorList>
    </citation>
    <scope>NUCLEOTIDE SEQUENCE [LARGE SCALE GENOMIC DNA]</scope>
    <source>
        <strain evidence="2 3">CBS 114723</strain>
    </source>
</reference>
<feature type="compositionally biased region" description="Pro residues" evidence="1">
    <location>
        <begin position="103"/>
        <end position="113"/>
    </location>
</feature>
<feature type="compositionally biased region" description="Low complexity" evidence="1">
    <location>
        <begin position="518"/>
        <end position="532"/>
    </location>
</feature>
<feature type="compositionally biased region" description="Basic and acidic residues" evidence="1">
    <location>
        <begin position="415"/>
        <end position="431"/>
    </location>
</feature>
<reference evidence="2 3" key="1">
    <citation type="journal article" date="2013" name="Fungal Biol.">
        <title>Analysis of microsatellite markers in the genome of the plant pathogen Ceratocystis fimbriata.</title>
        <authorList>
            <person name="Simpson M.C."/>
            <person name="Wilken P.M."/>
            <person name="Coetzee M.P."/>
            <person name="Wingfield M.J."/>
            <person name="Wingfield B.D."/>
        </authorList>
    </citation>
    <scope>NUCLEOTIDE SEQUENCE [LARGE SCALE GENOMIC DNA]</scope>
    <source>
        <strain evidence="2 3">CBS 114723</strain>
    </source>
</reference>
<organism evidence="2 3">
    <name type="scientific">Ceratocystis fimbriata CBS 114723</name>
    <dbReference type="NCBI Taxonomy" id="1035309"/>
    <lineage>
        <taxon>Eukaryota</taxon>
        <taxon>Fungi</taxon>
        <taxon>Dikarya</taxon>
        <taxon>Ascomycota</taxon>
        <taxon>Pezizomycotina</taxon>
        <taxon>Sordariomycetes</taxon>
        <taxon>Hypocreomycetidae</taxon>
        <taxon>Microascales</taxon>
        <taxon>Ceratocystidaceae</taxon>
        <taxon>Ceratocystis</taxon>
    </lineage>
</organism>
<dbReference type="Proteomes" id="UP000222788">
    <property type="component" value="Unassembled WGS sequence"/>
</dbReference>
<protein>
    <submittedName>
        <fullName evidence="2">Uncharacterized protein</fullName>
    </submittedName>
</protein>
<feature type="compositionally biased region" description="Basic and acidic residues" evidence="1">
    <location>
        <begin position="239"/>
        <end position="249"/>
    </location>
</feature>
<feature type="region of interest" description="Disordered" evidence="1">
    <location>
        <begin position="325"/>
        <end position="354"/>
    </location>
</feature>
<feature type="region of interest" description="Disordered" evidence="1">
    <location>
        <begin position="192"/>
        <end position="308"/>
    </location>
</feature>
<feature type="compositionally biased region" description="Polar residues" evidence="1">
    <location>
        <begin position="250"/>
        <end position="260"/>
    </location>
</feature>
<accession>A0A2C5WWY6</accession>
<dbReference type="STRING" id="1035309.A0A2C5WWY6"/>
<evidence type="ECO:0000256" key="1">
    <source>
        <dbReference type="SAM" id="MobiDB-lite"/>
    </source>
</evidence>
<feature type="compositionally biased region" description="Basic and acidic residues" evidence="1">
    <location>
        <begin position="88"/>
        <end position="102"/>
    </location>
</feature>